<name>A0A369J5K2_HYPMA</name>
<gene>
    <name evidence="2" type="ORF">Hypma_003971</name>
</gene>
<proteinExistence type="predicted"/>
<evidence type="ECO:0000313" key="3">
    <source>
        <dbReference type="Proteomes" id="UP000076154"/>
    </source>
</evidence>
<dbReference type="EMBL" id="LUEZ02000143">
    <property type="protein sequence ID" value="RDB15695.1"/>
    <property type="molecule type" value="Genomic_DNA"/>
</dbReference>
<organism evidence="2 3">
    <name type="scientific">Hypsizygus marmoreus</name>
    <name type="common">White beech mushroom</name>
    <name type="synonym">Agaricus marmoreus</name>
    <dbReference type="NCBI Taxonomy" id="39966"/>
    <lineage>
        <taxon>Eukaryota</taxon>
        <taxon>Fungi</taxon>
        <taxon>Dikarya</taxon>
        <taxon>Basidiomycota</taxon>
        <taxon>Agaricomycotina</taxon>
        <taxon>Agaricomycetes</taxon>
        <taxon>Agaricomycetidae</taxon>
        <taxon>Agaricales</taxon>
        <taxon>Tricholomatineae</taxon>
        <taxon>Lyophyllaceae</taxon>
        <taxon>Hypsizygus</taxon>
    </lineage>
</organism>
<sequence>MLMSPSCNVYEKGSTRPSLRNVGPLTPPASVQTRKNKRVNSQFRLNKDPLFNEISRRTLSSTSRVAAVHTSHWCPTATKIIHSNDKSPNNNNATSIQQ</sequence>
<dbReference type="Proteomes" id="UP000076154">
    <property type="component" value="Unassembled WGS sequence"/>
</dbReference>
<comment type="caution">
    <text evidence="2">The sequence shown here is derived from an EMBL/GenBank/DDBJ whole genome shotgun (WGS) entry which is preliminary data.</text>
</comment>
<protein>
    <submittedName>
        <fullName evidence="2">Uncharacterized protein</fullName>
    </submittedName>
</protein>
<accession>A0A369J5K2</accession>
<reference evidence="2" key="1">
    <citation type="submission" date="2018-04" db="EMBL/GenBank/DDBJ databases">
        <title>Whole genome sequencing of Hypsizygus marmoreus.</title>
        <authorList>
            <person name="Choi I.-G."/>
            <person name="Min B."/>
            <person name="Kim J.-G."/>
            <person name="Kim S."/>
            <person name="Oh Y.-L."/>
            <person name="Kong W.-S."/>
            <person name="Park H."/>
            <person name="Jeong J."/>
            <person name="Song E.-S."/>
        </authorList>
    </citation>
    <scope>NUCLEOTIDE SEQUENCE [LARGE SCALE GENOMIC DNA]</scope>
    <source>
        <strain evidence="2">51987-8</strain>
    </source>
</reference>
<keyword evidence="3" id="KW-1185">Reference proteome</keyword>
<evidence type="ECO:0000256" key="1">
    <source>
        <dbReference type="SAM" id="MobiDB-lite"/>
    </source>
</evidence>
<dbReference type="AlphaFoldDB" id="A0A369J5K2"/>
<evidence type="ECO:0000313" key="2">
    <source>
        <dbReference type="EMBL" id="RDB15695.1"/>
    </source>
</evidence>
<dbReference type="InParanoid" id="A0A369J5K2"/>
<feature type="region of interest" description="Disordered" evidence="1">
    <location>
        <begin position="1"/>
        <end position="36"/>
    </location>
</feature>